<dbReference type="PROSITE" id="PS50089">
    <property type="entry name" value="ZF_RING_2"/>
    <property type="match status" value="1"/>
</dbReference>
<reference evidence="5" key="1">
    <citation type="journal article" date="2020" name="Nature">
        <title>Giant virus diversity and host interactions through global metagenomics.</title>
        <authorList>
            <person name="Schulz F."/>
            <person name="Roux S."/>
            <person name="Paez-Espino D."/>
            <person name="Jungbluth S."/>
            <person name="Walsh D.A."/>
            <person name="Denef V.J."/>
            <person name="McMahon K.D."/>
            <person name="Konstantinidis K.T."/>
            <person name="Eloe-Fadrosh E.A."/>
            <person name="Kyrpides N.C."/>
            <person name="Woyke T."/>
        </authorList>
    </citation>
    <scope>NUCLEOTIDE SEQUENCE</scope>
    <source>
        <strain evidence="5">GVMAG-M-3300021425-14</strain>
    </source>
</reference>
<dbReference type="Gene3D" id="3.30.40.10">
    <property type="entry name" value="Zinc/RING finger domain, C3HC4 (zinc finger)"/>
    <property type="match status" value="1"/>
</dbReference>
<proteinExistence type="predicted"/>
<dbReference type="SMART" id="SM00184">
    <property type="entry name" value="RING"/>
    <property type="match status" value="1"/>
</dbReference>
<evidence type="ECO:0000256" key="2">
    <source>
        <dbReference type="ARBA" id="ARBA00022771"/>
    </source>
</evidence>
<dbReference type="AlphaFoldDB" id="A0A6C0CQG3"/>
<protein>
    <recommendedName>
        <fullName evidence="4">RING-type domain-containing protein</fullName>
    </recommendedName>
</protein>
<dbReference type="InterPro" id="IPR017907">
    <property type="entry name" value="Znf_RING_CS"/>
</dbReference>
<accession>A0A6C0CQG3</accession>
<organism evidence="5">
    <name type="scientific">viral metagenome</name>
    <dbReference type="NCBI Taxonomy" id="1070528"/>
    <lineage>
        <taxon>unclassified sequences</taxon>
        <taxon>metagenomes</taxon>
        <taxon>organismal metagenomes</taxon>
    </lineage>
</organism>
<evidence type="ECO:0000259" key="4">
    <source>
        <dbReference type="PROSITE" id="PS50089"/>
    </source>
</evidence>
<keyword evidence="3" id="KW-0862">Zinc</keyword>
<dbReference type="SUPFAM" id="SSF57850">
    <property type="entry name" value="RING/U-box"/>
    <property type="match status" value="1"/>
</dbReference>
<feature type="domain" description="RING-type" evidence="4">
    <location>
        <begin position="59"/>
        <end position="99"/>
    </location>
</feature>
<dbReference type="InterPro" id="IPR013083">
    <property type="entry name" value="Znf_RING/FYVE/PHD"/>
</dbReference>
<dbReference type="Pfam" id="PF14634">
    <property type="entry name" value="zf-RING_5"/>
    <property type="match status" value="1"/>
</dbReference>
<dbReference type="PROSITE" id="PS00518">
    <property type="entry name" value="ZF_RING_1"/>
    <property type="match status" value="1"/>
</dbReference>
<evidence type="ECO:0000256" key="3">
    <source>
        <dbReference type="ARBA" id="ARBA00022833"/>
    </source>
</evidence>
<dbReference type="PANTHER" id="PTHR23041:SF78">
    <property type="entry name" value="E3 UBIQUITIN-PROTEIN LIGASE RNF4"/>
    <property type="match status" value="1"/>
</dbReference>
<sequence>MPCRICKQKGHNARTHERYMANKKKKIDEFIKKEDIRENDLLSFYMRSDSMKKEESCDCPICMEPIGDKNKFVTACGHTFCGTCILTNAQRNTKCPMCRQQIAPNVKIKSARAKFNEVFTPRNIMEIIHRSAGSIMESQEETLLDVAERESNGESVNLQLEMTRPVLRGMISFTQRIQSYIYENL</sequence>
<name>A0A6C0CQG3_9ZZZZ</name>
<dbReference type="GO" id="GO:0008270">
    <property type="term" value="F:zinc ion binding"/>
    <property type="evidence" value="ECO:0007669"/>
    <property type="project" value="UniProtKB-KW"/>
</dbReference>
<dbReference type="InterPro" id="IPR001841">
    <property type="entry name" value="Znf_RING"/>
</dbReference>
<keyword evidence="2" id="KW-0863">Zinc-finger</keyword>
<dbReference type="EMBL" id="MN739461">
    <property type="protein sequence ID" value="QHT05909.1"/>
    <property type="molecule type" value="Genomic_DNA"/>
</dbReference>
<dbReference type="InterPro" id="IPR047134">
    <property type="entry name" value="RNF4"/>
</dbReference>
<evidence type="ECO:0000256" key="1">
    <source>
        <dbReference type="ARBA" id="ARBA00022723"/>
    </source>
</evidence>
<evidence type="ECO:0000313" key="5">
    <source>
        <dbReference type="EMBL" id="QHT05909.1"/>
    </source>
</evidence>
<dbReference type="PANTHER" id="PTHR23041">
    <property type="entry name" value="RING FINGER DOMAIN-CONTAINING"/>
    <property type="match status" value="1"/>
</dbReference>
<keyword evidence="1" id="KW-0479">Metal-binding</keyword>